<keyword evidence="3" id="KW-1185">Reference proteome</keyword>
<reference evidence="3" key="1">
    <citation type="submission" date="2024-04" db="EMBL/GenBank/DDBJ databases">
        <title>Salinicola lusitanus LLJ914,a marine bacterium isolated from the Okinawa Trough.</title>
        <authorList>
            <person name="Li J."/>
        </authorList>
    </citation>
    <scope>NUCLEOTIDE SEQUENCE [LARGE SCALE GENOMIC DNA]</scope>
</reference>
<comment type="caution">
    <text evidence="2">The sequence shown here is derived from an EMBL/GenBank/DDBJ whole genome shotgun (WGS) entry which is preliminary data.</text>
</comment>
<evidence type="ECO:0000313" key="2">
    <source>
        <dbReference type="EMBL" id="KAK7944320.1"/>
    </source>
</evidence>
<evidence type="ECO:0000313" key="3">
    <source>
        <dbReference type="Proteomes" id="UP001460270"/>
    </source>
</evidence>
<sequence length="185" mass="22232">MCLGGERESLYAEDGGKETRKSRMMKYIYWWKRKERVDARRLREKKVREGERRGQRGRERERGEETGRQLCRKKKEKGRAWEREKEKLRERVCKRKEKRKQWPSEERKRAGKSKGDGKKRREKKQRKGRIRVGVTASSHRLKSLQDRLWSQWLDSNCSREREKGGCREEREVRGGVGSGRDDGVL</sequence>
<dbReference type="EMBL" id="JBBPFD010000001">
    <property type="protein sequence ID" value="KAK7944320.1"/>
    <property type="molecule type" value="Genomic_DNA"/>
</dbReference>
<evidence type="ECO:0000256" key="1">
    <source>
        <dbReference type="SAM" id="MobiDB-lite"/>
    </source>
</evidence>
<feature type="compositionally biased region" description="Basic and acidic residues" evidence="1">
    <location>
        <begin position="78"/>
        <end position="91"/>
    </location>
</feature>
<dbReference type="AlphaFoldDB" id="A0AAW0Q8Y2"/>
<feature type="compositionally biased region" description="Basic and acidic residues" evidence="1">
    <location>
        <begin position="42"/>
        <end position="67"/>
    </location>
</feature>
<proteinExistence type="predicted"/>
<organism evidence="2 3">
    <name type="scientific">Mugilogobius chulae</name>
    <name type="common">yellowstripe goby</name>
    <dbReference type="NCBI Taxonomy" id="88201"/>
    <lineage>
        <taxon>Eukaryota</taxon>
        <taxon>Metazoa</taxon>
        <taxon>Chordata</taxon>
        <taxon>Craniata</taxon>
        <taxon>Vertebrata</taxon>
        <taxon>Euteleostomi</taxon>
        <taxon>Actinopterygii</taxon>
        <taxon>Neopterygii</taxon>
        <taxon>Teleostei</taxon>
        <taxon>Neoteleostei</taxon>
        <taxon>Acanthomorphata</taxon>
        <taxon>Gobiaria</taxon>
        <taxon>Gobiiformes</taxon>
        <taxon>Gobioidei</taxon>
        <taxon>Gobiidae</taxon>
        <taxon>Gobionellinae</taxon>
        <taxon>Mugilogobius</taxon>
    </lineage>
</organism>
<dbReference type="Proteomes" id="UP001460270">
    <property type="component" value="Unassembled WGS sequence"/>
</dbReference>
<feature type="region of interest" description="Disordered" evidence="1">
    <location>
        <begin position="42"/>
        <end position="140"/>
    </location>
</feature>
<accession>A0AAW0Q8Y2</accession>
<gene>
    <name evidence="2" type="ORF">WMY93_000048</name>
</gene>
<name>A0AAW0Q8Y2_9GOBI</name>
<feature type="compositionally biased region" description="Basic residues" evidence="1">
    <location>
        <begin position="117"/>
        <end position="130"/>
    </location>
</feature>
<protein>
    <submittedName>
        <fullName evidence="2">Uncharacterized protein</fullName>
    </submittedName>
</protein>
<feature type="compositionally biased region" description="Basic and acidic residues" evidence="1">
    <location>
        <begin position="100"/>
        <end position="116"/>
    </location>
</feature>
<feature type="region of interest" description="Disordered" evidence="1">
    <location>
        <begin position="157"/>
        <end position="185"/>
    </location>
</feature>